<evidence type="ECO:0000256" key="1">
    <source>
        <dbReference type="SAM" id="Coils"/>
    </source>
</evidence>
<accession>A0A8S1NY33</accession>
<feature type="transmembrane region" description="Helical" evidence="2">
    <location>
        <begin position="2379"/>
        <end position="2400"/>
    </location>
</feature>
<keyword evidence="2" id="KW-0472">Membrane</keyword>
<keyword evidence="2" id="KW-1133">Transmembrane helix</keyword>
<protein>
    <recommendedName>
        <fullName evidence="6">Transmembrane protein</fullName>
    </recommendedName>
</protein>
<sequence length="2835" mass="332983">MNLKLSFALVITMMPTLLDSQYLMELDEVYQYYQIPISVNINNYQIDEVGIYGIWSRYIPLSTIKQIGAFGIIDSNCYHLNSAIEKYTQRINFVYFDCLNSETMTVTKHLQFIDDQRQLHKLQIKIDPFQYEYYWYFLVITFAPHQKRFKYYIFQNNNIVENQSFDIKFPYQDENLLLIFGGGLEITETQQISIDQTSKLPYFPGQLNILSFAKTSLTENQLFFQIEIFTTWECVCVCNLNQNQILPDIDIKWMDQKLFASTNINCDSFAFHAWIKITECYSDQEEFLYQLMKLSSNFENSVMKNENLASFQLFYKVSNLNNQIIITTYNYSFPYYNMDFIKNSFLIQKSFDLPKVTLWHFVYVIQLQNTIKFSIMIQDGIFKTQSESIFQVNQFHMVQFKLQYGNIMQLSSNYLSVSLRNIKFLNCIYDEQYYPNQICHYSCLECDGPTQNDCLSCSKESKRIYLAKYKICLCPYYMIDKEVCQDKENYGLFLQLQQHENQQCNYGYFNYNQNCQKCPSIINDQVLTCLECLEQPQNWLNDPYCETNLFLNRDGSPSKIFKDSSKTYYILYENDLKPQNFFTTDFNIKTKEIFTDYLVTNQFFETNYKFVQFDSMPIYSQCNLYFCVQCGYELTRIICIRCFKTSILKDGFCIKKQTGQQKFNQCLASFYKTSENICKLCQIDNCIYCFEYLINDLTKCTLYQGFQAFQIDEYHRVGCALCKNGFIFDFIKGKCIYEQPNIKNCLRAYNDLTGKQICTLSLVDDFSISPEIQNCNKYITNCKQCVQTPQNIIKCIICEDGYSSSITTGHCSICQIENAKFCIEGLLKEQDSWIHLIQSFLMQFLPDKYFYSIPSLTVIPLPVKCIDGYEVNQFLCKKSCNNNCEVCQKNIIPSNGFTCSMCKMNYFMENLRSIDQEQCLECPQLCQVCQKRQIQEIQKINPIFVINDNSYIFTMKCIKFFPYHNVVIDQFSQTAKYCFEQNCNNYLKYQVENNCNSILSLFNTMKHEQFQNKLDFQYLNQIGLSIFQLILPYNLNCIYDGDKFIAINLYNLIKMKIFSLTLVELMIKGQNIPSKIFSNIITFDFDSIQIVEVSFYMNELFSFQFFNQNKSINFNLQNSSITASENSRTQISIKAQLYDQFKIQNLTLYNMNIRNSQIFEIHSKEITLIDTIIIQNCQFDNTTLFSLLNNFKTVIQNFKIIECQFYNSSIFNFTQNSDFYLQPQIKGIFIQNSYFYNSQIIITTPYVDFQIIQSVIKNSQFNSSQFLIFSNNLNIVDLIIEQNTFFNSQLITLISFVQNISNSISIFDVNILQNSFSNTKVFLSEQQQSYNFKNILMTNLKFQENFQIQLTHSKTYIFSISCFKLILNNIIISSSKNMNYFTLFNVYQIDIENLQYYNIFQQHKIKLSLKCLEEANFNSHLLNIQGFTHLTINNLVVQNQFNSDSSIISIYSNFINQDEEQETIQINNLQFIGNLIQKIKLGQILSLIIIYSEKNQNISIKNIKFEENALHQYLDDSSQNIASLILIHSQLSYLVIQNFYCKNNILTNSSNTFINLFLNEIFISDLVVENHNQIQQNIWSKVFQIQLGQNLSQDQLNQIINKLLIIQNIGGALSIIAQQCQLINSSFKNLLAYKSLIINLKTQGKGIVNFNNLKMMHIYNINFNSTENDGSITIFSQYSLLNFQFIDIVFFDVLNNLGSSILALTPSSKQNKILIKNINIQNCFSLLNLFLKAHFQINYYKENQVSIINQTIIQNKTSFIEYLKKLGSLNHFLTQNILQDNSIINLQGCKLSVNQFVIEGVILSSIFKIEDSYQLKINNIYVYEVLLLFQINLFHIVQKSISTIFSFQNIIFQSITNVNLINIDFKSQFINVELQQLNCDLENIIYSFYEEESNFIEFYNRLIKLNNSNNFILFYQSQSNNNRIQLSQISILNNDLQNFLSGIIYFNLINYSEINIKDVLCFKNIVNLYGCIFVESISQSKSIVKILNSLFLKNNGGTGTAILIYNTIFLLSNSKIINNTAKYGGGGIYIQQQNHQIQLNQTLIINNRANQAGGIFINTINSTTFVKSLVWFNNASLPPNNLQELPTLLELQINWQQMKSILIIKEDLQAQTLLMYPYKVIDQGKLIQAKLLMLPSNQIIKDYQIFNTQVQSFQKYIEQMQIIFKNSMNEQLINFINSTCEIRQQLGQNDYFQTIKSEEIKFDQNINSFDLSTKSFSFDPFMSDKFQEQILIGCKVDNSMQELYYRIQIKTFKCQLGEFYIENNCQLCQFKQGYYSVTYNATKCSIFDSKKFESITSNQIQLKIGYWRPNYFSDEIEFCFKFKESCLGGWMVGDQICYQGHIGGLCEECDRFNIRGDGLFFKNQYNSLCHLCENDYSRFHFFILASLWVIFSTLLTLYSIDKSNRLFSVLKIRQRFARIIFKLSQDHASILLKLFLNYIWIFSVIFSFNIKFSFSFSFIDQTSNPSFFMANSLDCYLSEFQEIQLIYLRIITMFLLLACLFFAIYIGFKLYSLIKHKKFQTSILSITALYLFVSNYPAFIKQFFSLLAKRQISQIDYIQGDVSLRYGTKTHFNWIISLILPGLTCIGIILPFSLLVLLYIKRDQLENINLRKHICYLFNEYDRHSYYWEWIKLGEKTVIIIILTYFETDIYLKSSLLGICLLFYQIYSQKQRPYIIQNLNNLDVQTGQICSIAIFFAVIKYICEQQNNIVISLILQGILVLFFILLSYPFLKNIVQFYHKKYFRLFLINLTKLMKLMKISFLAKFLNIKIHKLNQKEQKLQENFAKLRNHLISISKFQLEQQKSLTALISSQSLFRNKLQSFDYNHQKNIINVNN</sequence>
<keyword evidence="2" id="KW-0812">Transmembrane</keyword>
<dbReference type="OrthoDB" id="77931at2759"/>
<gene>
    <name evidence="4" type="ORF">PSON_ATCC_30995.1.T0620296</name>
</gene>
<evidence type="ECO:0000256" key="3">
    <source>
        <dbReference type="SAM" id="SignalP"/>
    </source>
</evidence>
<feature type="signal peptide" evidence="3">
    <location>
        <begin position="1"/>
        <end position="20"/>
    </location>
</feature>
<keyword evidence="3" id="KW-0732">Signal</keyword>
<feature type="transmembrane region" description="Helical" evidence="2">
    <location>
        <begin position="2743"/>
        <end position="2766"/>
    </location>
</feature>
<dbReference type="EMBL" id="CAJJDN010000062">
    <property type="protein sequence ID" value="CAD8094623.1"/>
    <property type="molecule type" value="Genomic_DNA"/>
</dbReference>
<feature type="transmembrane region" description="Helical" evidence="2">
    <location>
        <begin position="2650"/>
        <end position="2666"/>
    </location>
</feature>
<feature type="transmembrane region" description="Helical" evidence="2">
    <location>
        <begin position="2486"/>
        <end position="2507"/>
    </location>
</feature>
<evidence type="ECO:0000313" key="4">
    <source>
        <dbReference type="EMBL" id="CAD8094623.1"/>
    </source>
</evidence>
<dbReference type="PANTHER" id="PTHR11319:SF35">
    <property type="entry name" value="OUTER MEMBRANE PROTEIN PMPC-RELATED"/>
    <property type="match status" value="1"/>
</dbReference>
<feature type="transmembrane region" description="Helical" evidence="2">
    <location>
        <begin position="2710"/>
        <end position="2731"/>
    </location>
</feature>
<dbReference type="CDD" id="cd00064">
    <property type="entry name" value="FU"/>
    <property type="match status" value="1"/>
</dbReference>
<comment type="caution">
    <text evidence="4">The sequence shown here is derived from an EMBL/GenBank/DDBJ whole genome shotgun (WGS) entry which is preliminary data.</text>
</comment>
<organism evidence="4 5">
    <name type="scientific">Paramecium sonneborni</name>
    <dbReference type="NCBI Taxonomy" id="65129"/>
    <lineage>
        <taxon>Eukaryota</taxon>
        <taxon>Sar</taxon>
        <taxon>Alveolata</taxon>
        <taxon>Ciliophora</taxon>
        <taxon>Intramacronucleata</taxon>
        <taxon>Oligohymenophorea</taxon>
        <taxon>Peniculida</taxon>
        <taxon>Parameciidae</taxon>
        <taxon>Paramecium</taxon>
    </lineage>
</organism>
<evidence type="ECO:0000256" key="2">
    <source>
        <dbReference type="SAM" id="Phobius"/>
    </source>
</evidence>
<feature type="transmembrane region" description="Helical" evidence="2">
    <location>
        <begin position="2686"/>
        <end position="2703"/>
    </location>
</feature>
<feature type="transmembrane region" description="Helical" evidence="2">
    <location>
        <begin position="2519"/>
        <end position="2540"/>
    </location>
</feature>
<proteinExistence type="predicted"/>
<dbReference type="InterPro" id="IPR006212">
    <property type="entry name" value="Furin_repeat"/>
</dbReference>
<dbReference type="Proteomes" id="UP000692954">
    <property type="component" value="Unassembled WGS sequence"/>
</dbReference>
<keyword evidence="1" id="KW-0175">Coiled coil</keyword>
<feature type="transmembrane region" description="Helical" evidence="2">
    <location>
        <begin position="2574"/>
        <end position="2600"/>
    </location>
</feature>
<keyword evidence="5" id="KW-1185">Reference proteome</keyword>
<feature type="transmembrane region" description="Helical" evidence="2">
    <location>
        <begin position="2430"/>
        <end position="2450"/>
    </location>
</feature>
<evidence type="ECO:0000313" key="5">
    <source>
        <dbReference type="Proteomes" id="UP000692954"/>
    </source>
</evidence>
<reference evidence="4" key="1">
    <citation type="submission" date="2021-01" db="EMBL/GenBank/DDBJ databases">
        <authorList>
            <consortium name="Genoscope - CEA"/>
            <person name="William W."/>
        </authorList>
    </citation>
    <scope>NUCLEOTIDE SEQUENCE</scope>
</reference>
<evidence type="ECO:0008006" key="6">
    <source>
        <dbReference type="Google" id="ProtNLM"/>
    </source>
</evidence>
<feature type="coiled-coil region" evidence="1">
    <location>
        <begin position="2763"/>
        <end position="2790"/>
    </location>
</feature>
<feature type="chain" id="PRO_5035921624" description="Transmembrane protein" evidence="3">
    <location>
        <begin position="21"/>
        <end position="2835"/>
    </location>
</feature>
<name>A0A8S1NY33_9CILI</name>
<dbReference type="PANTHER" id="PTHR11319">
    <property type="entry name" value="G PROTEIN-COUPLED RECEPTOR-RELATED"/>
    <property type="match status" value="1"/>
</dbReference>